<feature type="domain" description="Mce/MlaD" evidence="1">
    <location>
        <begin position="38"/>
        <end position="115"/>
    </location>
</feature>
<dbReference type="Pfam" id="PF02470">
    <property type="entry name" value="MlaD"/>
    <property type="match status" value="1"/>
</dbReference>
<evidence type="ECO:0000313" key="3">
    <source>
        <dbReference type="Proteomes" id="UP000464495"/>
    </source>
</evidence>
<dbReference type="InterPro" id="IPR052336">
    <property type="entry name" value="MlaD_Phospholipid_Transporter"/>
</dbReference>
<dbReference type="Proteomes" id="UP000464495">
    <property type="component" value="Chromosome"/>
</dbReference>
<dbReference type="InterPro" id="IPR003399">
    <property type="entry name" value="Mce/MlaD"/>
</dbReference>
<dbReference type="GO" id="GO:0015914">
    <property type="term" value="P:phospholipid transport"/>
    <property type="evidence" value="ECO:0007669"/>
    <property type="project" value="InterPro"/>
</dbReference>
<organism evidence="2 3">
    <name type="scientific">Algicella marina</name>
    <dbReference type="NCBI Taxonomy" id="2683284"/>
    <lineage>
        <taxon>Bacteria</taxon>
        <taxon>Pseudomonadati</taxon>
        <taxon>Pseudomonadota</taxon>
        <taxon>Alphaproteobacteria</taxon>
        <taxon>Rhodobacterales</taxon>
        <taxon>Paracoccaceae</taxon>
        <taxon>Algicella</taxon>
    </lineage>
</organism>
<dbReference type="EMBL" id="CP046620">
    <property type="protein sequence ID" value="QHQ34685.1"/>
    <property type="molecule type" value="Genomic_DNA"/>
</dbReference>
<dbReference type="PANTHER" id="PTHR33371:SF4">
    <property type="entry name" value="INTERMEMBRANE PHOSPHOLIPID TRANSPORT SYSTEM BINDING PROTEIN MLAD"/>
    <property type="match status" value="1"/>
</dbReference>
<evidence type="ECO:0000259" key="1">
    <source>
        <dbReference type="Pfam" id="PF02470"/>
    </source>
</evidence>
<dbReference type="NCBIfam" id="TIGR04430">
    <property type="entry name" value="OM_asym_MlaD"/>
    <property type="match status" value="1"/>
</dbReference>
<dbReference type="PANTHER" id="PTHR33371">
    <property type="entry name" value="INTERMEMBRANE PHOSPHOLIPID TRANSPORT SYSTEM BINDING PROTEIN MLAD-RELATED"/>
    <property type="match status" value="1"/>
</dbReference>
<keyword evidence="3" id="KW-1185">Reference proteome</keyword>
<evidence type="ECO:0000313" key="2">
    <source>
        <dbReference type="EMBL" id="QHQ34685.1"/>
    </source>
</evidence>
<reference evidence="2 3" key="1">
    <citation type="submission" date="2019-12" db="EMBL/GenBank/DDBJ databases">
        <title>Complete genome sequence of Algicella marina strain 9Alg 56(T) isolated from the red alga Tichocarpus crinitus.</title>
        <authorList>
            <person name="Kim S.-G."/>
            <person name="Nedashkovskaya O.I."/>
        </authorList>
    </citation>
    <scope>NUCLEOTIDE SEQUENCE [LARGE SCALE GENOMIC DNA]</scope>
    <source>
        <strain evidence="2 3">9Alg 56</strain>
    </source>
</reference>
<accession>A0A6P1SYS8</accession>
<dbReference type="AlphaFoldDB" id="A0A6P1SYS8"/>
<dbReference type="KEGG" id="amaq:GO499_05510"/>
<gene>
    <name evidence="2" type="primary">mlaD</name>
    <name evidence="2" type="ORF">GO499_05510</name>
</gene>
<name>A0A6P1SYS8_9RHOB</name>
<dbReference type="RefSeq" id="WP_161861254.1">
    <property type="nucleotide sequence ID" value="NZ_CP046620.1"/>
</dbReference>
<dbReference type="InterPro" id="IPR030970">
    <property type="entry name" value="ABC_MlaD"/>
</dbReference>
<protein>
    <submittedName>
        <fullName evidence="2">Outer membrane lipid asymmetry maintenance protein MlaD</fullName>
    </submittedName>
</protein>
<proteinExistence type="predicted"/>
<sequence length="150" mass="15539">MANSATETLIGAVVLVTAVGFVAYASQTAGIGRGTSGNYELLANFNSAEGISVGTDVRMAGVKVGTVKSLGLNTETYQAETVFNIDETYKIPDDSDVKIASEGLLGGSFVEIAPGASEFMFADGDEILYTQSSVSLLALMMKFVGESASE</sequence>